<dbReference type="AlphaFoldDB" id="A0A4U0PNX1"/>
<keyword evidence="1" id="KW-0732">Signal</keyword>
<dbReference type="SUPFAM" id="SSF53850">
    <property type="entry name" value="Periplasmic binding protein-like II"/>
    <property type="match status" value="1"/>
</dbReference>
<evidence type="ECO:0000256" key="2">
    <source>
        <dbReference type="SAM" id="MobiDB-lite"/>
    </source>
</evidence>
<dbReference type="Gene3D" id="3.40.190.10">
    <property type="entry name" value="Periplasmic binding protein-like II"/>
    <property type="match status" value="2"/>
</dbReference>
<evidence type="ECO:0000259" key="3">
    <source>
        <dbReference type="SMART" id="SM00062"/>
    </source>
</evidence>
<evidence type="ECO:0000256" key="1">
    <source>
        <dbReference type="ARBA" id="ARBA00022729"/>
    </source>
</evidence>
<feature type="region of interest" description="Disordered" evidence="2">
    <location>
        <begin position="264"/>
        <end position="285"/>
    </location>
</feature>
<organism evidence="4 5">
    <name type="scientific">Chitiniphilus eburneus</name>
    <dbReference type="NCBI Taxonomy" id="2571148"/>
    <lineage>
        <taxon>Bacteria</taxon>
        <taxon>Pseudomonadati</taxon>
        <taxon>Pseudomonadota</taxon>
        <taxon>Betaproteobacteria</taxon>
        <taxon>Neisseriales</taxon>
        <taxon>Chitinibacteraceae</taxon>
        <taxon>Chitiniphilus</taxon>
    </lineage>
</organism>
<dbReference type="OrthoDB" id="8907081at2"/>
<dbReference type="Proteomes" id="UP000310016">
    <property type="component" value="Unassembled WGS sequence"/>
</dbReference>
<feature type="domain" description="Solute-binding protein family 3/N-terminal" evidence="3">
    <location>
        <begin position="44"/>
        <end position="269"/>
    </location>
</feature>
<dbReference type="PANTHER" id="PTHR35936">
    <property type="entry name" value="MEMBRANE-BOUND LYTIC MUREIN TRANSGLYCOSYLASE F"/>
    <property type="match status" value="1"/>
</dbReference>
<comment type="caution">
    <text evidence="4">The sequence shown here is derived from an EMBL/GenBank/DDBJ whole genome shotgun (WGS) entry which is preliminary data.</text>
</comment>
<dbReference type="PANTHER" id="PTHR35936:SF25">
    <property type="entry name" value="ABC TRANSPORTER SUBSTRATE-BINDING PROTEIN"/>
    <property type="match status" value="1"/>
</dbReference>
<dbReference type="SMART" id="SM00062">
    <property type="entry name" value="PBPb"/>
    <property type="match status" value="1"/>
</dbReference>
<sequence length="285" mass="32158">MAGKPRPRAGPNQTPIRESMRRIRLLLLPCLSGLLLATSALAESLTLGNGEWPPYFSASLPGQGSFSRIVEEALTQEGMRVKYVFQPWKRSLELTRAGELDGSMGWLDTPERQRAFIVSVPILNTEWVVFHRAGHPVNATTDPDTLAKLRWGATLGYDYGEQLNSLFRRRGVHVEYTPRDEQNLAKLATGRIDAFAMEREVGLMMLAQSPYRRAIDYDATPVFSRPLHVMFSRSRPDSYEWAAKLARGIEKLRANGRLARIIEEGRNPMRSAEQTMPPAQPSPRR</sequence>
<protein>
    <submittedName>
        <fullName evidence="4">Amino acid ABC transporter substrate-binding protein</fullName>
    </submittedName>
</protein>
<dbReference type="InterPro" id="IPR001638">
    <property type="entry name" value="Solute-binding_3/MltF_N"/>
</dbReference>
<gene>
    <name evidence="4" type="ORF">FAZ21_15360</name>
</gene>
<proteinExistence type="predicted"/>
<evidence type="ECO:0000313" key="4">
    <source>
        <dbReference type="EMBL" id="TJZ69042.1"/>
    </source>
</evidence>
<name>A0A4U0PNX1_9NEIS</name>
<dbReference type="Pfam" id="PF00497">
    <property type="entry name" value="SBP_bac_3"/>
    <property type="match status" value="1"/>
</dbReference>
<keyword evidence="5" id="KW-1185">Reference proteome</keyword>
<reference evidence="4 5" key="1">
    <citation type="submission" date="2019-04" db="EMBL/GenBank/DDBJ databases">
        <title>Chitiniphilus eburnea sp. nov., a novel chitinolytic bacterium isolated from aquaculture sludge.</title>
        <authorList>
            <person name="Sheng M."/>
        </authorList>
    </citation>
    <scope>NUCLEOTIDE SEQUENCE [LARGE SCALE GENOMIC DNA]</scope>
    <source>
        <strain evidence="4 5">HX-2-15</strain>
    </source>
</reference>
<dbReference type="EMBL" id="SUMF01000022">
    <property type="protein sequence ID" value="TJZ69042.1"/>
    <property type="molecule type" value="Genomic_DNA"/>
</dbReference>
<accession>A0A4U0PNX1</accession>
<evidence type="ECO:0000313" key="5">
    <source>
        <dbReference type="Proteomes" id="UP000310016"/>
    </source>
</evidence>